<comment type="catalytic activity">
    <reaction evidence="16 17 19">
        <text>(6S)-NADPHX + ADP = AMP + phosphate + NADPH + H(+)</text>
        <dbReference type="Rhea" id="RHEA:32235"/>
        <dbReference type="ChEBI" id="CHEBI:15378"/>
        <dbReference type="ChEBI" id="CHEBI:43474"/>
        <dbReference type="ChEBI" id="CHEBI:57783"/>
        <dbReference type="ChEBI" id="CHEBI:64076"/>
        <dbReference type="ChEBI" id="CHEBI:456215"/>
        <dbReference type="ChEBI" id="CHEBI:456216"/>
        <dbReference type="EC" id="4.2.1.136"/>
    </reaction>
</comment>
<dbReference type="InterPro" id="IPR030677">
    <property type="entry name" value="Nnr"/>
</dbReference>
<dbReference type="Gene3D" id="3.40.50.10260">
    <property type="entry name" value="YjeF N-terminal domain"/>
    <property type="match status" value="1"/>
</dbReference>
<protein>
    <recommendedName>
        <fullName evidence="19">Bifunctional NAD(P)H-hydrate repair enzyme</fullName>
    </recommendedName>
    <alternativeName>
        <fullName evidence="19">Nicotinamide nucleotide repair protein</fullName>
    </alternativeName>
    <domain>
        <recommendedName>
            <fullName evidence="19">ADP-dependent (S)-NAD(P)H-hydrate dehydratase</fullName>
            <ecNumber evidence="19">4.2.1.136</ecNumber>
        </recommendedName>
        <alternativeName>
            <fullName evidence="19">ADP-dependent NAD(P)HX dehydratase</fullName>
        </alternativeName>
    </domain>
    <domain>
        <recommendedName>
            <fullName evidence="19">NAD(P)H-hydrate epimerase</fullName>
            <ecNumber evidence="19">5.1.99.6</ecNumber>
        </recommendedName>
    </domain>
</protein>
<evidence type="ECO:0000256" key="16">
    <source>
        <dbReference type="ARBA" id="ARBA00049209"/>
    </source>
</evidence>
<keyword evidence="10 17" id="KW-0520">NAD</keyword>
<dbReference type="InterPro" id="IPR029056">
    <property type="entry name" value="Ribokinase-like"/>
</dbReference>
<evidence type="ECO:0000256" key="17">
    <source>
        <dbReference type="HAMAP-Rule" id="MF_01965"/>
    </source>
</evidence>
<dbReference type="EMBL" id="QXFL01000001">
    <property type="protein sequence ID" value="RIV88712.1"/>
    <property type="molecule type" value="Genomic_DNA"/>
</dbReference>
<feature type="binding site" evidence="18">
    <location>
        <begin position="118"/>
        <end position="124"/>
    </location>
    <ligand>
        <name>(6S)-NADPHX</name>
        <dbReference type="ChEBI" id="CHEBI:64076"/>
    </ligand>
</feature>
<dbReference type="GO" id="GO:0046872">
    <property type="term" value="F:metal ion binding"/>
    <property type="evidence" value="ECO:0007669"/>
    <property type="project" value="UniProtKB-UniRule"/>
</dbReference>
<evidence type="ECO:0000256" key="8">
    <source>
        <dbReference type="ARBA" id="ARBA00022857"/>
    </source>
</evidence>
<feature type="domain" description="YjeF N-terminal" evidence="21">
    <location>
        <begin position="14"/>
        <end position="205"/>
    </location>
</feature>
<evidence type="ECO:0000256" key="1">
    <source>
        <dbReference type="ARBA" id="ARBA00000013"/>
    </source>
</evidence>
<comment type="subunit">
    <text evidence="17">Homotetramer.</text>
</comment>
<sequence>MTQAADQILTVAQMQAAEQALIDNGETVESLMERAGAGAADWIWRLAAGRPVTILCGPGNNGGDGYVIARVLQERGLSISVVAPMEPGSEAAKTARDTWGGQPVDTAHGEVFVDCLFGTGQSRPLSNELVGTMRTLAASHNLRVAVDLPSGVDSDSGALLNDNLPEYTLTIALGAWKRAHWLMPAMAVMGERRLFDIGVGPVEDAIQLARRPGLSPPDADAHKYSRGLVGIAGGDMAGAGILAARAAQHGGAGYVKLSSPHSHPDLPADLVHDDSGDIASLVSDERMGALLIGPGLGQTDTARRKLTEVLKSGIALVLDADALTLLRPEMEIAFPGTVLATPHEGELDRLCKAFGIVAEGKLAKAAALHESTGMTVLAKGPDNVLVGNEGTRFFPPTSSWLSAAGTGDVLAGLAASRMAGGRSAFHAAEEAVQIHAEAARIAGPAFSAVELVNAIPAAYAQFL</sequence>
<feature type="binding site" evidence="17">
    <location>
        <position position="407"/>
    </location>
    <ligand>
        <name>AMP</name>
        <dbReference type="ChEBI" id="CHEBI:456215"/>
    </ligand>
</feature>
<evidence type="ECO:0000256" key="7">
    <source>
        <dbReference type="ARBA" id="ARBA00022840"/>
    </source>
</evidence>
<keyword evidence="8 17" id="KW-0521">NADP</keyword>
<feature type="binding site" evidence="18">
    <location>
        <position position="147"/>
    </location>
    <ligand>
        <name>(6S)-NADPHX</name>
        <dbReference type="ChEBI" id="CHEBI:64076"/>
    </ligand>
</feature>
<dbReference type="HAMAP" id="MF_01966">
    <property type="entry name" value="NADHX_epimerase"/>
    <property type="match status" value="1"/>
</dbReference>
<dbReference type="GO" id="GO:0046496">
    <property type="term" value="P:nicotinamide nucleotide metabolic process"/>
    <property type="evidence" value="ECO:0007669"/>
    <property type="project" value="UniProtKB-UniRule"/>
</dbReference>
<comment type="similarity">
    <text evidence="4 19">In the C-terminal section; belongs to the NnrD/CARKD family.</text>
</comment>
<dbReference type="RefSeq" id="WP_119583988.1">
    <property type="nucleotide sequence ID" value="NZ_CAWODQ010000001.1"/>
</dbReference>
<evidence type="ECO:0000256" key="3">
    <source>
        <dbReference type="ARBA" id="ARBA00006001"/>
    </source>
</evidence>
<dbReference type="CDD" id="cd01171">
    <property type="entry name" value="YXKO-related"/>
    <property type="match status" value="1"/>
</dbReference>
<dbReference type="GO" id="GO:0005524">
    <property type="term" value="F:ATP binding"/>
    <property type="evidence" value="ECO:0007669"/>
    <property type="project" value="UniProtKB-UniRule"/>
</dbReference>
<feature type="binding site" evidence="17">
    <location>
        <position position="408"/>
    </location>
    <ligand>
        <name>(6S)-NADPHX</name>
        <dbReference type="ChEBI" id="CHEBI:64076"/>
    </ligand>
</feature>
<evidence type="ECO:0000256" key="19">
    <source>
        <dbReference type="PIRNR" id="PIRNR017184"/>
    </source>
</evidence>
<dbReference type="SUPFAM" id="SSF64153">
    <property type="entry name" value="YjeF N-terminal domain-like"/>
    <property type="match status" value="1"/>
</dbReference>
<keyword evidence="13" id="KW-0511">Multifunctional enzyme</keyword>
<dbReference type="PROSITE" id="PS51385">
    <property type="entry name" value="YJEF_N"/>
    <property type="match status" value="1"/>
</dbReference>
<evidence type="ECO:0000259" key="20">
    <source>
        <dbReference type="PROSITE" id="PS51383"/>
    </source>
</evidence>
<feature type="binding site" evidence="18">
    <location>
        <begin position="60"/>
        <end position="64"/>
    </location>
    <ligand>
        <name>(6S)-NADPHX</name>
        <dbReference type="ChEBI" id="CHEBI:64076"/>
    </ligand>
</feature>
<dbReference type="HAMAP" id="MF_01965">
    <property type="entry name" value="NADHX_dehydratase"/>
    <property type="match status" value="1"/>
</dbReference>
<dbReference type="InterPro" id="IPR000631">
    <property type="entry name" value="CARKD"/>
</dbReference>
<comment type="function">
    <text evidence="14 19">Bifunctional enzyme that catalyzes the epimerization of the S- and R-forms of NAD(P)HX and the dehydration of the S-form of NAD(P)HX at the expense of ADP, which is converted to AMP. This allows the repair of both epimers of NAD(P)HX, a damaged form of NAD(P)H that is a result of enzymatic or heat-dependent hydration.</text>
</comment>
<evidence type="ECO:0000256" key="6">
    <source>
        <dbReference type="ARBA" id="ARBA00022741"/>
    </source>
</evidence>
<keyword evidence="9 18" id="KW-0630">Potassium</keyword>
<dbReference type="PANTHER" id="PTHR12592">
    <property type="entry name" value="ATP-DEPENDENT (S)-NAD(P)H-HYDRATE DEHYDRATASE FAMILY MEMBER"/>
    <property type="match status" value="1"/>
</dbReference>
<dbReference type="InterPro" id="IPR036652">
    <property type="entry name" value="YjeF_N_dom_sf"/>
</dbReference>
<feature type="binding site" evidence="17">
    <location>
        <position position="239"/>
    </location>
    <ligand>
        <name>(6S)-NADPHX</name>
        <dbReference type="ChEBI" id="CHEBI:64076"/>
    </ligand>
</feature>
<comment type="similarity">
    <text evidence="18">Belongs to the NnrE/AIBP family.</text>
</comment>
<comment type="catalytic activity">
    <reaction evidence="1 18 19">
        <text>(6R)-NADHX = (6S)-NADHX</text>
        <dbReference type="Rhea" id="RHEA:32215"/>
        <dbReference type="ChEBI" id="CHEBI:64074"/>
        <dbReference type="ChEBI" id="CHEBI:64075"/>
        <dbReference type="EC" id="5.1.99.6"/>
    </reaction>
</comment>
<feature type="binding site" evidence="17">
    <location>
        <position position="343"/>
    </location>
    <ligand>
        <name>(6S)-NADPHX</name>
        <dbReference type="ChEBI" id="CHEBI:64076"/>
    </ligand>
</feature>
<keyword evidence="11 18" id="KW-0413">Isomerase</keyword>
<comment type="cofactor">
    <cofactor evidence="18 19">
        <name>K(+)</name>
        <dbReference type="ChEBI" id="CHEBI:29103"/>
    </cofactor>
    <text evidence="18 19">Binds 1 potassium ion per subunit.</text>
</comment>
<name>A0A418NVT1_9SPHN</name>
<keyword evidence="5 18" id="KW-0479">Metal-binding</keyword>
<evidence type="ECO:0000256" key="10">
    <source>
        <dbReference type="ARBA" id="ARBA00023027"/>
    </source>
</evidence>
<feature type="binding site" evidence="17">
    <location>
        <position position="295"/>
    </location>
    <ligand>
        <name>(6S)-NADPHX</name>
        <dbReference type="ChEBI" id="CHEBI:64076"/>
    </ligand>
</feature>
<comment type="function">
    <text evidence="17">Catalyzes the dehydration of the S-form of NAD(P)HX at the expense of ADP, which is converted to AMP. Together with NAD(P)HX epimerase, which catalyzes the epimerization of the S- and R-forms, the enzyme allows the repair of both epimers of NAD(P)HX, a damaged form of NAD(P)H that is a result of enzymatic or heat-dependent hydration.</text>
</comment>
<reference evidence="22 23" key="1">
    <citation type="submission" date="2018-08" db="EMBL/GenBank/DDBJ databases">
        <title>Erythrobacter zhengii sp.nov., a bacterium isolated from deep-sea sediment.</title>
        <authorList>
            <person name="Fang C."/>
            <person name="Wu Y.-H."/>
            <person name="Sun C."/>
            <person name="Wang H."/>
            <person name="Cheng H."/>
            <person name="Meng F.-X."/>
            <person name="Wang C.-S."/>
            <person name="Xu X.-W."/>
        </authorList>
    </citation>
    <scope>NUCLEOTIDE SEQUENCE [LARGE SCALE GENOMIC DNA]</scope>
    <source>
        <strain evidence="22 23">V18</strain>
    </source>
</reference>
<organism evidence="22 23">
    <name type="scientific">Aurantiacibacter zhengii</name>
    <dbReference type="NCBI Taxonomy" id="2307003"/>
    <lineage>
        <taxon>Bacteria</taxon>
        <taxon>Pseudomonadati</taxon>
        <taxon>Pseudomonadota</taxon>
        <taxon>Alphaproteobacteria</taxon>
        <taxon>Sphingomonadales</taxon>
        <taxon>Erythrobacteraceae</taxon>
        <taxon>Aurantiacibacter</taxon>
    </lineage>
</organism>
<proteinExistence type="inferred from homology"/>
<evidence type="ECO:0000259" key="21">
    <source>
        <dbReference type="PROSITE" id="PS51385"/>
    </source>
</evidence>
<comment type="function">
    <text evidence="18">Catalyzes the epimerization of the S- and R-forms of NAD(P)HX, a damaged form of NAD(P)H that is a result of enzymatic or heat-dependent hydration. This is a prerequisite for the S-specific NAD(P)H-hydrate dehydratase to allow the repair of both epimers of NAD(P)HX.</text>
</comment>
<dbReference type="NCBIfam" id="TIGR00197">
    <property type="entry name" value="yjeF_nterm"/>
    <property type="match status" value="1"/>
</dbReference>
<dbReference type="Pfam" id="PF01256">
    <property type="entry name" value="Carb_kinase"/>
    <property type="match status" value="1"/>
</dbReference>
<keyword evidence="23" id="KW-1185">Reference proteome</keyword>
<dbReference type="Gene3D" id="3.40.1190.20">
    <property type="match status" value="1"/>
</dbReference>
<feature type="binding site" evidence="18">
    <location>
        <position position="114"/>
    </location>
    <ligand>
        <name>K(+)</name>
        <dbReference type="ChEBI" id="CHEBI:29103"/>
    </ligand>
</feature>
<evidence type="ECO:0000256" key="13">
    <source>
        <dbReference type="ARBA" id="ARBA00023268"/>
    </source>
</evidence>
<keyword evidence="12 17" id="KW-0456">Lyase</keyword>
<evidence type="ECO:0000313" key="23">
    <source>
        <dbReference type="Proteomes" id="UP000286576"/>
    </source>
</evidence>
<comment type="similarity">
    <text evidence="17">Belongs to the NnrD/CARKD family.</text>
</comment>
<dbReference type="AlphaFoldDB" id="A0A418NVT1"/>
<evidence type="ECO:0000256" key="15">
    <source>
        <dbReference type="ARBA" id="ARBA00048238"/>
    </source>
</evidence>
<comment type="catalytic activity">
    <reaction evidence="15 17 19">
        <text>(6S)-NADHX + ADP = AMP + phosphate + NADH + H(+)</text>
        <dbReference type="Rhea" id="RHEA:32223"/>
        <dbReference type="ChEBI" id="CHEBI:15378"/>
        <dbReference type="ChEBI" id="CHEBI:43474"/>
        <dbReference type="ChEBI" id="CHEBI:57945"/>
        <dbReference type="ChEBI" id="CHEBI:64074"/>
        <dbReference type="ChEBI" id="CHEBI:456215"/>
        <dbReference type="ChEBI" id="CHEBI:456216"/>
        <dbReference type="EC" id="4.2.1.136"/>
    </reaction>
</comment>
<comment type="similarity">
    <text evidence="3 19">In the N-terminal section; belongs to the NnrE/AIBP family.</text>
</comment>
<dbReference type="Proteomes" id="UP000286576">
    <property type="component" value="Unassembled WGS sequence"/>
</dbReference>
<comment type="cofactor">
    <cofactor evidence="17">
        <name>Mg(2+)</name>
        <dbReference type="ChEBI" id="CHEBI:18420"/>
    </cofactor>
</comment>
<evidence type="ECO:0000256" key="9">
    <source>
        <dbReference type="ARBA" id="ARBA00022958"/>
    </source>
</evidence>
<evidence type="ECO:0000256" key="2">
    <source>
        <dbReference type="ARBA" id="ARBA00000909"/>
    </source>
</evidence>
<evidence type="ECO:0000256" key="4">
    <source>
        <dbReference type="ARBA" id="ARBA00009524"/>
    </source>
</evidence>
<dbReference type="Pfam" id="PF03853">
    <property type="entry name" value="YjeF_N"/>
    <property type="match status" value="1"/>
</dbReference>
<gene>
    <name evidence="17" type="primary">nnrD</name>
    <name evidence="18" type="synonym">nnrE</name>
    <name evidence="22" type="ORF">D2V07_00060</name>
</gene>
<dbReference type="PANTHER" id="PTHR12592:SF0">
    <property type="entry name" value="ATP-DEPENDENT (S)-NAD(P)H-HYDRATE DEHYDRATASE"/>
    <property type="match status" value="1"/>
</dbReference>
<feature type="domain" description="YjeF C-terminal" evidence="20">
    <location>
        <begin position="206"/>
        <end position="462"/>
    </location>
</feature>
<dbReference type="EC" id="4.2.1.136" evidence="19"/>
<dbReference type="PROSITE" id="PS51383">
    <property type="entry name" value="YJEF_C_3"/>
    <property type="match status" value="1"/>
</dbReference>
<keyword evidence="7 17" id="KW-0067">ATP-binding</keyword>
<keyword evidence="6 17" id="KW-0547">Nucleotide-binding</keyword>
<dbReference type="GO" id="GO:0052856">
    <property type="term" value="F:NAD(P)HX epimerase activity"/>
    <property type="evidence" value="ECO:0007669"/>
    <property type="project" value="UniProtKB-UniRule"/>
</dbReference>
<feature type="binding site" evidence="18">
    <location>
        <position position="150"/>
    </location>
    <ligand>
        <name>K(+)</name>
        <dbReference type="ChEBI" id="CHEBI:29103"/>
    </ligand>
</feature>
<evidence type="ECO:0000313" key="22">
    <source>
        <dbReference type="EMBL" id="RIV88712.1"/>
    </source>
</evidence>
<evidence type="ECO:0000256" key="18">
    <source>
        <dbReference type="HAMAP-Rule" id="MF_01966"/>
    </source>
</evidence>
<dbReference type="GO" id="GO:0052855">
    <property type="term" value="F:ADP-dependent NAD(P)H-hydrate dehydratase activity"/>
    <property type="evidence" value="ECO:0007669"/>
    <property type="project" value="UniProtKB-UniRule"/>
</dbReference>
<accession>A0A418NVT1</accession>
<evidence type="ECO:0000256" key="11">
    <source>
        <dbReference type="ARBA" id="ARBA00023235"/>
    </source>
</evidence>
<dbReference type="GO" id="GO:0110051">
    <property type="term" value="P:metabolite repair"/>
    <property type="evidence" value="ECO:0007669"/>
    <property type="project" value="TreeGrafter"/>
</dbReference>
<dbReference type="EC" id="5.1.99.6" evidence="19"/>
<feature type="binding site" evidence="18">
    <location>
        <position position="61"/>
    </location>
    <ligand>
        <name>K(+)</name>
        <dbReference type="ChEBI" id="CHEBI:29103"/>
    </ligand>
</feature>
<dbReference type="InterPro" id="IPR004443">
    <property type="entry name" value="YjeF_N_dom"/>
</dbReference>
<comment type="caution">
    <text evidence="17">Lacks conserved residue(s) required for the propagation of feature annotation.</text>
</comment>
<evidence type="ECO:0000256" key="12">
    <source>
        <dbReference type="ARBA" id="ARBA00023239"/>
    </source>
</evidence>
<evidence type="ECO:0000256" key="5">
    <source>
        <dbReference type="ARBA" id="ARBA00022723"/>
    </source>
</evidence>
<evidence type="ECO:0000256" key="14">
    <source>
        <dbReference type="ARBA" id="ARBA00025153"/>
    </source>
</evidence>
<dbReference type="OrthoDB" id="9806925at2"/>
<comment type="catalytic activity">
    <reaction evidence="2 18 19">
        <text>(6R)-NADPHX = (6S)-NADPHX</text>
        <dbReference type="Rhea" id="RHEA:32227"/>
        <dbReference type="ChEBI" id="CHEBI:64076"/>
        <dbReference type="ChEBI" id="CHEBI:64077"/>
        <dbReference type="EC" id="5.1.99.6"/>
    </reaction>
</comment>
<dbReference type="PIRSF" id="PIRSF017184">
    <property type="entry name" value="Nnr"/>
    <property type="match status" value="1"/>
</dbReference>
<dbReference type="SUPFAM" id="SSF53613">
    <property type="entry name" value="Ribokinase-like"/>
    <property type="match status" value="1"/>
</dbReference>
<comment type="caution">
    <text evidence="22">The sequence shown here is derived from an EMBL/GenBank/DDBJ whole genome shotgun (WGS) entry which is preliminary data.</text>
</comment>